<feature type="signal peptide" evidence="9">
    <location>
        <begin position="1"/>
        <end position="20"/>
    </location>
</feature>
<keyword evidence="6 8" id="KW-0378">Hydrolase</keyword>
<dbReference type="SUPFAM" id="SSF49472">
    <property type="entry name" value="Transthyretin (synonym: prealbumin)"/>
    <property type="match status" value="1"/>
</dbReference>
<dbReference type="GO" id="GO:0006144">
    <property type="term" value="P:purine nucleobase metabolic process"/>
    <property type="evidence" value="ECO:0007669"/>
    <property type="project" value="UniProtKB-KW"/>
</dbReference>
<evidence type="ECO:0000256" key="4">
    <source>
        <dbReference type="ARBA" id="ARBA00011881"/>
    </source>
</evidence>
<comment type="similarity">
    <text evidence="3 8">Belongs to the transthyretin family. 5-hydroxyisourate hydrolase subfamily.</text>
</comment>
<dbReference type="CDD" id="cd05822">
    <property type="entry name" value="TLP_HIUase"/>
    <property type="match status" value="1"/>
</dbReference>
<feature type="chain" id="PRO_5011987396" description="5-hydroxyisourate hydrolase" evidence="9">
    <location>
        <begin position="21"/>
        <end position="136"/>
    </location>
</feature>
<comment type="subunit">
    <text evidence="4 8">Homotetramer.</text>
</comment>
<dbReference type="EMBL" id="MTAB01000009">
    <property type="protein sequence ID" value="OSI22416.1"/>
    <property type="molecule type" value="Genomic_DNA"/>
</dbReference>
<dbReference type="SMART" id="SM00095">
    <property type="entry name" value="TR_THY"/>
    <property type="match status" value="1"/>
</dbReference>
<evidence type="ECO:0000313" key="11">
    <source>
        <dbReference type="EMBL" id="OSI22416.1"/>
    </source>
</evidence>
<dbReference type="Pfam" id="PF00576">
    <property type="entry name" value="Transthyretin"/>
    <property type="match status" value="1"/>
</dbReference>
<evidence type="ECO:0000256" key="7">
    <source>
        <dbReference type="PIRSR" id="PIRSR600895-51"/>
    </source>
</evidence>
<evidence type="ECO:0000256" key="9">
    <source>
        <dbReference type="SAM" id="SignalP"/>
    </source>
</evidence>
<dbReference type="PROSITE" id="PS00769">
    <property type="entry name" value="TRANSTHYRETIN_2"/>
    <property type="match status" value="1"/>
</dbReference>
<reference evidence="12" key="1">
    <citation type="submission" date="2017-01" db="EMBL/GenBank/DDBJ databases">
        <authorList>
            <person name="Mah S.A."/>
            <person name="Swanson W.J."/>
            <person name="Moy G.W."/>
            <person name="Vacquier V.D."/>
        </authorList>
    </citation>
    <scope>NUCLEOTIDE SEQUENCE [LARGE SCALE GENOMIC DNA]</scope>
    <source>
        <strain evidence="12">124861</strain>
    </source>
</reference>
<evidence type="ECO:0000259" key="10">
    <source>
        <dbReference type="SMART" id="SM00095"/>
    </source>
</evidence>
<dbReference type="InterPro" id="IPR023419">
    <property type="entry name" value="Transthyretin_CS"/>
</dbReference>
<dbReference type="Proteomes" id="UP000193303">
    <property type="component" value="Unassembled WGS sequence"/>
</dbReference>
<dbReference type="PANTHER" id="PTHR10395:SF7">
    <property type="entry name" value="5-HYDROXYISOURATE HYDROLASE"/>
    <property type="match status" value="1"/>
</dbReference>
<dbReference type="OrthoDB" id="9792386at2"/>
<evidence type="ECO:0000256" key="2">
    <source>
        <dbReference type="ARBA" id="ARBA00002704"/>
    </source>
</evidence>
<dbReference type="PANTHER" id="PTHR10395">
    <property type="entry name" value="URICASE AND TRANSTHYRETIN-RELATED"/>
    <property type="match status" value="1"/>
</dbReference>
<dbReference type="PRINTS" id="PR00189">
    <property type="entry name" value="TRNSTHYRETIN"/>
</dbReference>
<evidence type="ECO:0000256" key="8">
    <source>
        <dbReference type="RuleBase" id="RU361270"/>
    </source>
</evidence>
<evidence type="ECO:0000313" key="12">
    <source>
        <dbReference type="Proteomes" id="UP000193303"/>
    </source>
</evidence>
<dbReference type="InterPro" id="IPR023418">
    <property type="entry name" value="Thyroxine_BS"/>
</dbReference>
<protein>
    <recommendedName>
        <fullName evidence="8">5-hydroxyisourate hydrolase</fullName>
        <shortName evidence="8">HIU hydrolase</shortName>
        <shortName evidence="8">HIUHase</shortName>
        <ecNumber evidence="8">3.5.2.17</ecNumber>
    </recommendedName>
</protein>
<feature type="binding site" evidence="7">
    <location>
        <position position="29"/>
    </location>
    <ligand>
        <name>substrate</name>
    </ligand>
</feature>
<proteinExistence type="inferred from homology"/>
<comment type="function">
    <text evidence="2">Catalyzes the hydrolysis of 5-hydroxyisourate (HIU) to 2-oxo-4-hydroxy-4-carboxy-5-ureidoimidazoline (OHCU).</text>
</comment>
<feature type="binding site" evidence="7">
    <location>
        <position position="133"/>
    </location>
    <ligand>
        <name>substrate</name>
    </ligand>
</feature>
<accession>A0A1X3DIK8</accession>
<comment type="caution">
    <text evidence="11">The sequence shown here is derived from an EMBL/GenBank/DDBJ whole genome shotgun (WGS) entry which is preliminary data.</text>
</comment>
<name>A0A1X3DIK8_9NEIS</name>
<dbReference type="PROSITE" id="PS00768">
    <property type="entry name" value="TRANSTHYRETIN_1"/>
    <property type="match status" value="1"/>
</dbReference>
<organism evidence="11 12">
    <name type="scientific">Neisseria dumasiana</name>
    <dbReference type="NCBI Taxonomy" id="1931275"/>
    <lineage>
        <taxon>Bacteria</taxon>
        <taxon>Pseudomonadati</taxon>
        <taxon>Pseudomonadota</taxon>
        <taxon>Betaproteobacteria</taxon>
        <taxon>Neisseriales</taxon>
        <taxon>Neisseriaceae</taxon>
        <taxon>Neisseria</taxon>
    </lineage>
</organism>
<evidence type="ECO:0000256" key="1">
    <source>
        <dbReference type="ARBA" id="ARBA00001043"/>
    </source>
</evidence>
<gene>
    <name evidence="11" type="ORF">BV912_05455</name>
</gene>
<dbReference type="STRING" id="1931275.BV914_07040"/>
<dbReference type="EC" id="3.5.2.17" evidence="8"/>
<dbReference type="AlphaFoldDB" id="A0A1X3DIK8"/>
<evidence type="ECO:0000256" key="3">
    <source>
        <dbReference type="ARBA" id="ARBA00009850"/>
    </source>
</evidence>
<dbReference type="InterPro" id="IPR023416">
    <property type="entry name" value="Transthyretin/HIU_hydrolase_d"/>
</dbReference>
<sequence>MKFKTMLFIGLTSLVSSAFAADNYQLSTHILDINKGKPAPDVSVELYKLGNNGQWREIAENKTDGNGRIKNFLPLKPGADNKGIYKLKFKTKEYFAKNKVDNFYPFVEVSFELKDNNHYHVPITLSPFGYSTYRGS</sequence>
<dbReference type="RefSeq" id="WP_096777432.1">
    <property type="nucleotide sequence ID" value="NZ_MTAB01000009.1"/>
</dbReference>
<comment type="catalytic activity">
    <reaction evidence="1 8">
        <text>5-hydroxyisourate + H2O = 5-hydroxy-2-oxo-4-ureido-2,5-dihydro-1H-imidazole-5-carboxylate + H(+)</text>
        <dbReference type="Rhea" id="RHEA:23736"/>
        <dbReference type="ChEBI" id="CHEBI:15377"/>
        <dbReference type="ChEBI" id="CHEBI:15378"/>
        <dbReference type="ChEBI" id="CHEBI:18072"/>
        <dbReference type="ChEBI" id="CHEBI:58639"/>
        <dbReference type="EC" id="3.5.2.17"/>
    </reaction>
</comment>
<evidence type="ECO:0000256" key="5">
    <source>
        <dbReference type="ARBA" id="ARBA00022631"/>
    </source>
</evidence>
<feature type="domain" description="Transthyretin/hydroxyisourate hydrolase" evidence="10">
    <location>
        <begin position="21"/>
        <end position="135"/>
    </location>
</feature>
<dbReference type="Gene3D" id="2.60.40.180">
    <property type="entry name" value="Transthyretin/hydroxyisourate hydrolase domain"/>
    <property type="match status" value="1"/>
</dbReference>
<keyword evidence="9" id="KW-0732">Signal</keyword>
<evidence type="ECO:0000256" key="6">
    <source>
        <dbReference type="ARBA" id="ARBA00022801"/>
    </source>
</evidence>
<dbReference type="InterPro" id="IPR000895">
    <property type="entry name" value="Transthyretin/HIU_hydrolase"/>
</dbReference>
<dbReference type="GO" id="GO:0033971">
    <property type="term" value="F:hydroxyisourate hydrolase activity"/>
    <property type="evidence" value="ECO:0007669"/>
    <property type="project" value="UniProtKB-EC"/>
</dbReference>
<keyword evidence="5 8" id="KW-0659">Purine metabolism</keyword>
<dbReference type="InterPro" id="IPR036817">
    <property type="entry name" value="Transthyretin/HIU_hydrolase_sf"/>
</dbReference>
<dbReference type="InterPro" id="IPR014306">
    <property type="entry name" value="Hydroxyisourate_hydrolase"/>
</dbReference>
<dbReference type="NCBIfam" id="TIGR02962">
    <property type="entry name" value="hdxy_isourate"/>
    <property type="match status" value="1"/>
</dbReference>
<feature type="binding site" evidence="7">
    <location>
        <position position="68"/>
    </location>
    <ligand>
        <name>substrate</name>
    </ligand>
</feature>